<evidence type="ECO:0000256" key="18">
    <source>
        <dbReference type="ARBA" id="ARBA00056147"/>
    </source>
</evidence>
<evidence type="ECO:0000256" key="22">
    <source>
        <dbReference type="ARBA" id="ARBA00082088"/>
    </source>
</evidence>
<evidence type="ECO:0000256" key="20">
    <source>
        <dbReference type="ARBA" id="ARBA00076241"/>
    </source>
</evidence>
<keyword evidence="6" id="KW-0276">Fatty acid metabolism</keyword>
<dbReference type="SUPFAM" id="SSF52096">
    <property type="entry name" value="ClpP/crotonase"/>
    <property type="match status" value="1"/>
</dbReference>
<evidence type="ECO:0000256" key="19">
    <source>
        <dbReference type="ARBA" id="ARBA00068317"/>
    </source>
</evidence>
<dbReference type="PANTHER" id="PTHR11941">
    <property type="entry name" value="ENOYL-COA HYDRATASE-RELATED"/>
    <property type="match status" value="1"/>
</dbReference>
<dbReference type="InterPro" id="IPR001753">
    <property type="entry name" value="Enoyl-CoA_hydra/iso"/>
</dbReference>
<dbReference type="InterPro" id="IPR018376">
    <property type="entry name" value="Enoyl-CoA_hyd/isom_CS"/>
</dbReference>
<accession>A0A9L0S2N8</accession>
<comment type="catalytic activity">
    <reaction evidence="13">
        <text>(3Z)-hexenoyl-CoA = (2E)-hexenoyl-CoA</text>
        <dbReference type="Rhea" id="RHEA:45748"/>
        <dbReference type="ChEBI" id="CHEBI:62077"/>
        <dbReference type="ChEBI" id="CHEBI:85415"/>
    </reaction>
    <physiologicalReaction direction="left-to-right" evidence="13">
        <dbReference type="Rhea" id="RHEA:45749"/>
    </physiologicalReaction>
</comment>
<comment type="catalytic activity">
    <reaction evidence="17">
        <text>(3Z)-octenoyl-CoA = (2E)-octenoyl-CoA</text>
        <dbReference type="Rhea" id="RHEA:46044"/>
        <dbReference type="ChEBI" id="CHEBI:62242"/>
        <dbReference type="ChEBI" id="CHEBI:85640"/>
    </reaction>
    <physiologicalReaction direction="left-to-right" evidence="17">
        <dbReference type="Rhea" id="RHEA:46045"/>
    </physiologicalReaction>
</comment>
<evidence type="ECO:0000256" key="6">
    <source>
        <dbReference type="ARBA" id="ARBA00022832"/>
    </source>
</evidence>
<evidence type="ECO:0000256" key="16">
    <source>
        <dbReference type="ARBA" id="ARBA00052376"/>
    </source>
</evidence>
<sequence>MQQKYFKKVFRGRPRGRVVKVTHSFWQPRFCRFGSWAWTWHRSSGHAEVASHIDHQKDLQLEYTTIYTWGLGEKKKKKEKKRRLAADVTSGVAVMKFKNPPVNSLSLELLTEFVISLEKLENDKTFRGVILSSDCPGVFSAGLDLTEMCGRNPAHYAEYWKAVQELWLRLYLSNLVLIAAISGACPAGGCLISLTCDYRVLADNPKCLIGLNETLLGIIAPFWFRDTLVNTIGHRAAERALQLGLLFPPAEALQVGMVDQVVPEDQVQSTALSVMAQWMAIPDHARQLTKNMMRKPTVDRLLKQRDADIQNFVSFISRDSIQKSLQMYLEKLKQKKG</sequence>
<reference evidence="25 26" key="1">
    <citation type="journal article" date="2009" name="Science">
        <title>Genome sequence, comparative analysis, and population genetics of the domestic horse.</title>
        <authorList>
            <consortium name="Broad Institute Genome Sequencing Platform"/>
            <consortium name="Broad Institute Whole Genome Assembly Team"/>
            <person name="Wade C.M."/>
            <person name="Giulotto E."/>
            <person name="Sigurdsson S."/>
            <person name="Zoli M."/>
            <person name="Gnerre S."/>
            <person name="Imsland F."/>
            <person name="Lear T.L."/>
            <person name="Adelson D.L."/>
            <person name="Bailey E."/>
            <person name="Bellone R.R."/>
            <person name="Bloecker H."/>
            <person name="Distl O."/>
            <person name="Edgar R.C."/>
            <person name="Garber M."/>
            <person name="Leeb T."/>
            <person name="Mauceli E."/>
            <person name="MacLeod J.N."/>
            <person name="Penedo M.C.T."/>
            <person name="Raison J.M."/>
            <person name="Sharpe T."/>
            <person name="Vogel J."/>
            <person name="Andersson L."/>
            <person name="Antczak D.F."/>
            <person name="Biagi T."/>
            <person name="Binns M.M."/>
            <person name="Chowdhary B.P."/>
            <person name="Coleman S.J."/>
            <person name="Della Valle G."/>
            <person name="Fryc S."/>
            <person name="Guerin G."/>
            <person name="Hasegawa T."/>
            <person name="Hill E.W."/>
            <person name="Jurka J."/>
            <person name="Kiialainen A."/>
            <person name="Lindgren G."/>
            <person name="Liu J."/>
            <person name="Magnani E."/>
            <person name="Mickelson J.R."/>
            <person name="Murray J."/>
            <person name="Nergadze S.G."/>
            <person name="Onofrio R."/>
            <person name="Pedroni S."/>
            <person name="Piras M.F."/>
            <person name="Raudsepp T."/>
            <person name="Rocchi M."/>
            <person name="Roeed K.H."/>
            <person name="Ryder O.A."/>
            <person name="Searle S."/>
            <person name="Skow L."/>
            <person name="Swinburne J.E."/>
            <person name="Syvaenen A.C."/>
            <person name="Tozaki T."/>
            <person name="Valberg S.J."/>
            <person name="Vaudin M."/>
            <person name="White J.R."/>
            <person name="Zody M.C."/>
            <person name="Lander E.S."/>
            <person name="Lindblad-Toh K."/>
        </authorList>
    </citation>
    <scope>NUCLEOTIDE SEQUENCE [LARGE SCALE GENOMIC DNA]</scope>
    <source>
        <strain evidence="25 26">Thoroughbred</strain>
    </source>
</reference>
<keyword evidence="8" id="KW-0007">Acetylation</keyword>
<dbReference type="InterPro" id="IPR029045">
    <property type="entry name" value="ClpP/crotonase-like_dom_sf"/>
</dbReference>
<evidence type="ECO:0000256" key="23">
    <source>
        <dbReference type="ARBA" id="ARBA00083575"/>
    </source>
</evidence>
<evidence type="ECO:0000256" key="5">
    <source>
        <dbReference type="ARBA" id="ARBA00012064"/>
    </source>
</evidence>
<gene>
    <name evidence="25" type="primary">ECI1</name>
</gene>
<dbReference type="Pfam" id="PF00378">
    <property type="entry name" value="ECH_1"/>
    <property type="match status" value="1"/>
</dbReference>
<evidence type="ECO:0000256" key="1">
    <source>
        <dbReference type="ARBA" id="ARBA00004305"/>
    </source>
</evidence>
<evidence type="ECO:0000256" key="21">
    <source>
        <dbReference type="ARBA" id="ARBA00078358"/>
    </source>
</evidence>
<dbReference type="Gene3D" id="6.10.250.170">
    <property type="match status" value="1"/>
</dbReference>
<evidence type="ECO:0000256" key="8">
    <source>
        <dbReference type="ARBA" id="ARBA00022990"/>
    </source>
</evidence>
<dbReference type="PROSITE" id="PS00166">
    <property type="entry name" value="ENOYL_COA_HYDRATASE"/>
    <property type="match status" value="1"/>
</dbReference>
<comment type="pathway">
    <text evidence="2">Lipid metabolism; fatty acid beta-oxidation.</text>
</comment>
<evidence type="ECO:0000256" key="2">
    <source>
        <dbReference type="ARBA" id="ARBA00005005"/>
    </source>
</evidence>
<evidence type="ECO:0000313" key="26">
    <source>
        <dbReference type="Proteomes" id="UP000002281"/>
    </source>
</evidence>
<evidence type="ECO:0000256" key="15">
    <source>
        <dbReference type="ARBA" id="ARBA00051293"/>
    </source>
</evidence>
<dbReference type="Proteomes" id="UP000002281">
    <property type="component" value="Chromosome 13"/>
</dbReference>
<dbReference type="PANTHER" id="PTHR11941:SF45">
    <property type="entry name" value="ENOYL-COA DELTA ISOMERASE 1, MITOCHONDRIAL"/>
    <property type="match status" value="1"/>
</dbReference>
<comment type="subcellular location">
    <subcellularLocation>
        <location evidence="1">Mitochondrion matrix</location>
    </subcellularLocation>
</comment>
<comment type="function">
    <text evidence="18">Key enzyme of fatty acid beta-oxidation. Able to isomerize both 3-cis (3Z) and 3-trans (3E) double bonds into the 2-trans (2E) form in a range of enoyl-CoA species, with a preference for (3Z)-enoyl-CoAs over (3E)-enoyl-CoAs. The catalytic efficiency of this enzyme is not affected by the fatty acyl chain length.</text>
</comment>
<comment type="similarity">
    <text evidence="3 24">Belongs to the enoyl-CoA hydratase/isomerase family.</text>
</comment>
<protein>
    <recommendedName>
        <fullName evidence="19">Enoyl-CoA delta isomerase 1, mitochondrial</fullName>
        <ecNumber evidence="5">5.3.3.8</ecNumber>
    </recommendedName>
    <alternativeName>
        <fullName evidence="23">3,2-trans-enoyl-CoA isomerase</fullName>
    </alternativeName>
    <alternativeName>
        <fullName evidence="20 21">Delta(3),Delta(2)-enoyl-CoA isomerase</fullName>
    </alternativeName>
    <alternativeName>
        <fullName evidence="22">Dodecenoyl-CoA isomerase</fullName>
    </alternativeName>
</protein>
<comment type="catalytic activity">
    <reaction evidence="12">
        <text>a (3E)-enoyl-CoA = a 4-saturated (2E)-enoyl-CoA</text>
        <dbReference type="Rhea" id="RHEA:45228"/>
        <dbReference type="ChEBI" id="CHEBI:58521"/>
        <dbReference type="ChEBI" id="CHEBI:85097"/>
        <dbReference type="EC" id="5.3.3.8"/>
    </reaction>
    <physiologicalReaction direction="left-to-right" evidence="12">
        <dbReference type="Rhea" id="RHEA:45229"/>
    </physiologicalReaction>
</comment>
<dbReference type="CDD" id="cd06558">
    <property type="entry name" value="crotonase-like"/>
    <property type="match status" value="1"/>
</dbReference>
<dbReference type="FunFam" id="3.90.226.10:FF:000034">
    <property type="entry name" value="Enoyl-CoA delta isomerase 1"/>
    <property type="match status" value="1"/>
</dbReference>
<evidence type="ECO:0000256" key="14">
    <source>
        <dbReference type="ARBA" id="ARBA00050938"/>
    </source>
</evidence>
<evidence type="ECO:0000256" key="13">
    <source>
        <dbReference type="ARBA" id="ARBA00036336"/>
    </source>
</evidence>
<keyword evidence="11" id="KW-0413">Isomerase</keyword>
<dbReference type="GO" id="GO:0004165">
    <property type="term" value="F:delta(3)-delta(2)-enoyl-CoA isomerase activity"/>
    <property type="evidence" value="ECO:0007669"/>
    <property type="project" value="UniProtKB-EC"/>
</dbReference>
<proteinExistence type="evidence at protein level"/>
<comment type="catalytic activity">
    <reaction evidence="15">
        <text>(2E)-tetradecenoyl-CoA = (3Z)-tetradecenoyl-CoA</text>
        <dbReference type="Rhea" id="RHEA:29847"/>
        <dbReference type="ChEBI" id="CHEBI:61405"/>
        <dbReference type="ChEBI" id="CHEBI:61968"/>
    </reaction>
    <physiologicalReaction direction="right-to-left" evidence="15">
        <dbReference type="Rhea" id="RHEA:29849"/>
    </physiologicalReaction>
</comment>
<keyword evidence="7" id="KW-0809">Transit peptide</keyword>
<dbReference type="AlphaFoldDB" id="A0A9L0S2N8"/>
<dbReference type="GO" id="GO:0005759">
    <property type="term" value="C:mitochondrial matrix"/>
    <property type="evidence" value="ECO:0007669"/>
    <property type="project" value="UniProtKB-SubCell"/>
</dbReference>
<evidence type="ECO:0000256" key="4">
    <source>
        <dbReference type="ARBA" id="ARBA00011233"/>
    </source>
</evidence>
<evidence type="ECO:0000313" key="25">
    <source>
        <dbReference type="Ensembl" id="ENSECAP00000068408.1"/>
    </source>
</evidence>
<comment type="catalytic activity">
    <reaction evidence="16">
        <text>(3Z)-dodecenoyl-CoA = (2E)-dodecenoyl-CoA</text>
        <dbReference type="Rhea" id="RHEA:23716"/>
        <dbReference type="ChEBI" id="CHEBI:57330"/>
        <dbReference type="ChEBI" id="CHEBI:58543"/>
        <dbReference type="EC" id="5.3.3.8"/>
    </reaction>
    <physiologicalReaction direction="left-to-right" evidence="16">
        <dbReference type="Rhea" id="RHEA:23717"/>
    </physiologicalReaction>
</comment>
<evidence type="ECO:0000256" key="24">
    <source>
        <dbReference type="RuleBase" id="RU003707"/>
    </source>
</evidence>
<keyword evidence="26" id="KW-1185">Reference proteome</keyword>
<dbReference type="EC" id="5.3.3.8" evidence="5"/>
<keyword evidence="10" id="KW-0496">Mitochondrion</keyword>
<evidence type="ECO:0000256" key="7">
    <source>
        <dbReference type="ARBA" id="ARBA00022946"/>
    </source>
</evidence>
<keyword evidence="27" id="KW-1267">Proteomics identification</keyword>
<dbReference type="Gene3D" id="3.90.226.10">
    <property type="entry name" value="2-enoyl-CoA Hydratase, Chain A, domain 1"/>
    <property type="match status" value="1"/>
</dbReference>
<evidence type="ECO:0000256" key="12">
    <source>
        <dbReference type="ARBA" id="ARBA00035949"/>
    </source>
</evidence>
<comment type="subunit">
    <text evidence="4">Homotrimer.</text>
</comment>
<reference evidence="25" key="2">
    <citation type="submission" date="2025-08" db="UniProtKB">
        <authorList>
            <consortium name="Ensembl"/>
        </authorList>
    </citation>
    <scope>IDENTIFICATION</scope>
    <source>
        <strain evidence="25">Thoroughbred</strain>
    </source>
</reference>
<evidence type="ECO:0000256" key="9">
    <source>
        <dbReference type="ARBA" id="ARBA00023098"/>
    </source>
</evidence>
<reference evidence="25" key="3">
    <citation type="submission" date="2025-09" db="UniProtKB">
        <authorList>
            <consortium name="Ensembl"/>
        </authorList>
    </citation>
    <scope>IDENTIFICATION</scope>
    <source>
        <strain evidence="25">Thoroughbred</strain>
    </source>
</reference>
<comment type="catalytic activity">
    <reaction evidence="14">
        <text>(3Z)-decenoyl-CoA = (2E)-decenoyl-CoA</text>
        <dbReference type="Rhea" id="RHEA:77195"/>
        <dbReference type="ChEBI" id="CHEBI:61406"/>
        <dbReference type="ChEBI" id="CHEBI:195601"/>
    </reaction>
    <physiologicalReaction direction="left-to-right" evidence="14">
        <dbReference type="Rhea" id="RHEA:77196"/>
    </physiologicalReaction>
</comment>
<evidence type="ECO:0000256" key="11">
    <source>
        <dbReference type="ARBA" id="ARBA00023235"/>
    </source>
</evidence>
<evidence type="ECO:0000256" key="10">
    <source>
        <dbReference type="ARBA" id="ARBA00023128"/>
    </source>
</evidence>
<dbReference type="GO" id="GO:0006631">
    <property type="term" value="P:fatty acid metabolic process"/>
    <property type="evidence" value="ECO:0007669"/>
    <property type="project" value="UniProtKB-KW"/>
</dbReference>
<name>A0A9L0S2N8_HORSE</name>
<evidence type="ECO:0000256" key="3">
    <source>
        <dbReference type="ARBA" id="ARBA00005254"/>
    </source>
</evidence>
<evidence type="ECO:0000256" key="17">
    <source>
        <dbReference type="ARBA" id="ARBA00052542"/>
    </source>
</evidence>
<dbReference type="Ensembl" id="ENSECAT00000137198.1">
    <property type="protein sequence ID" value="ENSECAP00000068408.1"/>
    <property type="gene ID" value="ENSECAG00000023693.4"/>
</dbReference>
<organism evidence="25 26">
    <name type="scientific">Equus caballus</name>
    <name type="common">Horse</name>
    <dbReference type="NCBI Taxonomy" id="9796"/>
    <lineage>
        <taxon>Eukaryota</taxon>
        <taxon>Metazoa</taxon>
        <taxon>Chordata</taxon>
        <taxon>Craniata</taxon>
        <taxon>Vertebrata</taxon>
        <taxon>Euteleostomi</taxon>
        <taxon>Mammalia</taxon>
        <taxon>Eutheria</taxon>
        <taxon>Laurasiatheria</taxon>
        <taxon>Perissodactyla</taxon>
        <taxon>Equidae</taxon>
        <taxon>Equus</taxon>
    </lineage>
</organism>
<keyword evidence="9" id="KW-0443">Lipid metabolism</keyword>
<dbReference type="GeneTree" id="ENSGT00390000005678"/>
<evidence type="ECO:0007829" key="27">
    <source>
        <dbReference type="PeptideAtlas" id="A0A9L0S2N8"/>
    </source>
</evidence>